<dbReference type="SUPFAM" id="SSF56672">
    <property type="entry name" value="DNA/RNA polymerases"/>
    <property type="match status" value="1"/>
</dbReference>
<evidence type="ECO:0000313" key="5">
    <source>
        <dbReference type="Proteomes" id="UP001269161"/>
    </source>
</evidence>
<dbReference type="EMBL" id="OQ198719">
    <property type="protein sequence ID" value="WEU69896.1"/>
    <property type="molecule type" value="Genomic_DNA"/>
</dbReference>
<evidence type="ECO:0000256" key="3">
    <source>
        <dbReference type="SAM" id="MobiDB-lite"/>
    </source>
</evidence>
<dbReference type="RefSeq" id="YP_011108658.1">
    <property type="nucleotide sequence ID" value="NC_091965.1"/>
</dbReference>
<sequence length="760" mass="88448">MAFGLIYDVESMRNYFSVIFVPIKSYLDTFKDCVNERGDAVPLIDVLTVKEIKERISRIRTFKFSLHDNDDKDLFPLLSFLQQKMDLFSYNGSKYDRFMLSALLMYWNRFKTVKELIKFLNEASQRIIRASNDDVLWKDEFTSTLGRNNLSFRDIDLMKVFRLDHFHKSLKQTSINIKWYNLLEWVMPDIGELDRHYYADNPATKTMTDFQLSMYFANKWERYLPIEYKEQMEEYNLNDVLICGEIVRLNQEEIRLRYSISKEYKVDVYSASRSTIADKVITKLYSKFTGLHPKAFLEVKTIRRKIVVADIISDKVRFKTDYFNNLLSELKLLVLKGEKGEFEKTIKFKDTEYTLATGGLHSNEIPHVYTNKNYKIVDRDVASYYPNMIRSLKVCQKHFNPKAWFRIADTIVDERIEHKHLAKDKTLSYEERDKHGTAAACLKIVANAGIFGKMGSEKSFLCDKKAMYQVTINGQLFLLMLIESLELAGIKVISANTDGIVTLVPLELEEKANEICHEWEKYLGLELEFTEYELYACEGVNSYITRKSSGDVKLKGSRMNHKMFSEDLTKGYNAPIVAYSVNQYFLNGIPIMDTLRNSKSVLDFCKTQNVARKYKLEYTHIVDGKLTTEEVQRNTRYFISTNGGSLMKVEVIGYNEDNSPKTKKSSLSAGQRVTVCNLIDDRDISEWNINYLYYYNEAMNIVNPIKLGISPKGKGKTKCKKAFGMYNSLFDDDDFNDSDNVSDALDDSDNNDFEYEEEYN</sequence>
<dbReference type="Proteomes" id="UP001269161">
    <property type="component" value="Segment"/>
</dbReference>
<dbReference type="GO" id="GO:0004518">
    <property type="term" value="F:nuclease activity"/>
    <property type="evidence" value="ECO:0007669"/>
    <property type="project" value="UniProtKB-KW"/>
</dbReference>
<keyword evidence="2" id="KW-0378">Hydrolase</keyword>
<proteinExistence type="predicted"/>
<protein>
    <submittedName>
        <fullName evidence="4">DNA polymerase B</fullName>
    </submittedName>
</protein>
<evidence type="ECO:0000256" key="1">
    <source>
        <dbReference type="ARBA" id="ARBA00022722"/>
    </source>
</evidence>
<keyword evidence="1" id="KW-0540">Nuclease</keyword>
<reference evidence="4" key="1">
    <citation type="submission" date="2023-01" db="EMBL/GenBank/DDBJ databases">
        <title>New crAssphage isolates infecting Bacteroides cellulosilyticus.</title>
        <authorList>
            <person name="Papudeshi B."/>
            <person name="Vega A.A."/>
            <person name="Souza C."/>
            <person name="Giles S.K."/>
            <person name="Mallawaarachchi V."/>
            <person name="Roach M.J."/>
            <person name="An M."/>
            <person name="Jacobson N."/>
            <person name="McNair K."/>
            <person name="Mora M.F."/>
            <person name="Pastrana K."/>
            <person name="Leigh C."/>
            <person name="Cram C."/>
            <person name="Plewa W.S."/>
            <person name="Grigson S.R."/>
            <person name="Bouras G.S."/>
            <person name="Decewicz P."/>
            <person name="Luque A."/>
            <person name="Droit L."/>
            <person name="Handley S."/>
            <person name="Segall A.M."/>
            <person name="Dinsdale E.A."/>
            <person name="Edwards R.A."/>
        </authorList>
    </citation>
    <scope>NUCLEOTIDE SEQUENCE</scope>
    <source>
        <strain evidence="4">Bc11</strain>
    </source>
</reference>
<name>A0AAF0D5C0_9CAUD</name>
<organism evidence="4 5">
    <name type="scientific">Caudoviricetes sp. 'Rudgehvirus jaberico'</name>
    <dbReference type="NCBI Taxonomy" id="3028515"/>
    <lineage>
        <taxon>Viruses</taxon>
        <taxon>Duplodnaviria</taxon>
        <taxon>Heunggongvirae</taxon>
        <taxon>Uroviricota</taxon>
        <taxon>Caudoviricetes</taxon>
        <taxon>Crassvirales</taxon>
        <taxon>Intestiviridae</taxon>
        <taxon>Crudevirinae</taxon>
    </lineage>
</organism>
<feature type="compositionally biased region" description="Acidic residues" evidence="3">
    <location>
        <begin position="744"/>
        <end position="760"/>
    </location>
</feature>
<dbReference type="Gene3D" id="3.90.1600.10">
    <property type="entry name" value="Palm domain of DNA polymerase"/>
    <property type="match status" value="1"/>
</dbReference>
<evidence type="ECO:0000256" key="2">
    <source>
        <dbReference type="ARBA" id="ARBA00022801"/>
    </source>
</evidence>
<dbReference type="InterPro" id="IPR043502">
    <property type="entry name" value="DNA/RNA_pol_sf"/>
</dbReference>
<dbReference type="GO" id="GO:0016787">
    <property type="term" value="F:hydrolase activity"/>
    <property type="evidence" value="ECO:0007669"/>
    <property type="project" value="UniProtKB-KW"/>
</dbReference>
<accession>A0AAF0D5C0</accession>
<evidence type="ECO:0000313" key="4">
    <source>
        <dbReference type="EMBL" id="WEU69896.1"/>
    </source>
</evidence>
<keyword evidence="5" id="KW-1185">Reference proteome</keyword>
<dbReference type="InterPro" id="IPR023211">
    <property type="entry name" value="DNA_pol_palm_dom_sf"/>
</dbReference>
<feature type="region of interest" description="Disordered" evidence="3">
    <location>
        <begin position="740"/>
        <end position="760"/>
    </location>
</feature>